<evidence type="ECO:0000256" key="4">
    <source>
        <dbReference type="ARBA" id="ARBA00022452"/>
    </source>
</evidence>
<dbReference type="GO" id="GO:0015627">
    <property type="term" value="C:type II protein secretion system complex"/>
    <property type="evidence" value="ECO:0007669"/>
    <property type="project" value="InterPro"/>
</dbReference>
<accession>A0A3G2HR73</accession>
<keyword evidence="9" id="KW-0998">Cell outer membrane</keyword>
<dbReference type="EMBL" id="CP032153">
    <property type="protein sequence ID" value="AYN19505.1"/>
    <property type="molecule type" value="Genomic_DNA"/>
</dbReference>
<organism evidence="15 16">
    <name type="scientific">Alcaligenes aquatilis</name>
    <dbReference type="NCBI Taxonomy" id="323284"/>
    <lineage>
        <taxon>Bacteria</taxon>
        <taxon>Pseudomonadati</taxon>
        <taxon>Pseudomonadota</taxon>
        <taxon>Betaproteobacteria</taxon>
        <taxon>Burkholderiales</taxon>
        <taxon>Alcaligenaceae</taxon>
        <taxon>Alcaligenes</taxon>
    </lineage>
</organism>
<evidence type="ECO:0000256" key="9">
    <source>
        <dbReference type="ARBA" id="ARBA00023237"/>
    </source>
</evidence>
<dbReference type="InterPro" id="IPR013356">
    <property type="entry name" value="T2SS_GspD"/>
</dbReference>
<evidence type="ECO:0000256" key="6">
    <source>
        <dbReference type="ARBA" id="ARBA00022729"/>
    </source>
</evidence>
<keyword evidence="5" id="KW-0812">Transmembrane</keyword>
<dbReference type="PANTHER" id="PTHR30332">
    <property type="entry name" value="PROBABLE GENERAL SECRETION PATHWAY PROTEIN D"/>
    <property type="match status" value="1"/>
</dbReference>
<dbReference type="KEGG" id="aaqu:D3M96_02510"/>
<evidence type="ECO:0000256" key="5">
    <source>
        <dbReference type="ARBA" id="ARBA00022692"/>
    </source>
</evidence>
<evidence type="ECO:0000259" key="12">
    <source>
        <dbReference type="Pfam" id="PF00263"/>
    </source>
</evidence>
<evidence type="ECO:0000259" key="14">
    <source>
        <dbReference type="Pfam" id="PF21305"/>
    </source>
</evidence>
<gene>
    <name evidence="15" type="primary">gspD</name>
    <name evidence="15" type="ORF">D3M96_02510</name>
</gene>
<dbReference type="InterPro" id="IPR005644">
    <property type="entry name" value="NolW-like"/>
</dbReference>
<feature type="domain" description="Type II/III secretion system secretin-like" evidence="12">
    <location>
        <begin position="550"/>
        <end position="716"/>
    </location>
</feature>
<feature type="compositionally biased region" description="Basic and acidic residues" evidence="11">
    <location>
        <begin position="770"/>
        <end position="782"/>
    </location>
</feature>
<dbReference type="NCBIfam" id="TIGR02517">
    <property type="entry name" value="type_II_gspD"/>
    <property type="match status" value="1"/>
</dbReference>
<evidence type="ECO:0000313" key="16">
    <source>
        <dbReference type="Proteomes" id="UP000268070"/>
    </source>
</evidence>
<keyword evidence="7" id="KW-0653">Protein transport</keyword>
<dbReference type="GO" id="GO:0042834">
    <property type="term" value="F:peptidoglycan binding"/>
    <property type="evidence" value="ECO:0007669"/>
    <property type="project" value="InterPro"/>
</dbReference>
<dbReference type="PANTHER" id="PTHR30332:SF24">
    <property type="entry name" value="SECRETIN GSPD-RELATED"/>
    <property type="match status" value="1"/>
</dbReference>
<dbReference type="SUPFAM" id="SSF110997">
    <property type="entry name" value="Sporulation related repeat"/>
    <property type="match status" value="1"/>
</dbReference>
<evidence type="ECO:0000256" key="1">
    <source>
        <dbReference type="ARBA" id="ARBA00004442"/>
    </source>
</evidence>
<evidence type="ECO:0000256" key="7">
    <source>
        <dbReference type="ARBA" id="ARBA00022927"/>
    </source>
</evidence>
<comment type="similarity">
    <text evidence="2">Belongs to the bacterial secretin family. GSP D subfamily.</text>
</comment>
<evidence type="ECO:0000256" key="2">
    <source>
        <dbReference type="ARBA" id="ARBA00006980"/>
    </source>
</evidence>
<evidence type="ECO:0000256" key="11">
    <source>
        <dbReference type="SAM" id="MobiDB-lite"/>
    </source>
</evidence>
<evidence type="ECO:0000256" key="8">
    <source>
        <dbReference type="ARBA" id="ARBA00023136"/>
    </source>
</evidence>
<dbReference type="Pfam" id="PF03958">
    <property type="entry name" value="Secretin_N"/>
    <property type="match status" value="3"/>
</dbReference>
<dbReference type="PRINTS" id="PR00811">
    <property type="entry name" value="BCTERIALGSPD"/>
</dbReference>
<proteinExistence type="inferred from homology"/>
<dbReference type="PROSITE" id="PS51257">
    <property type="entry name" value="PROKAR_LIPOPROTEIN"/>
    <property type="match status" value="1"/>
</dbReference>
<reference evidence="15 16" key="1">
    <citation type="submission" date="2018-09" db="EMBL/GenBank/DDBJ databases">
        <title>Complete genome sequence of the hydrocarbonoclastic bacterium Alcaligenes aquatilis QD168, isolated from a crude-oil polluted marine sediment of Central Chile.</title>
        <authorList>
            <person name="Duran R.E."/>
            <person name="Barra B."/>
            <person name="Salva-Serra F."/>
            <person name="Mendez V."/>
            <person name="Moore E.R.B."/>
            <person name="Seeger M."/>
        </authorList>
    </citation>
    <scope>NUCLEOTIDE SEQUENCE [LARGE SCALE GENOMIC DNA]</scope>
    <source>
        <strain evidence="15 16">QD168</strain>
    </source>
</reference>
<protein>
    <submittedName>
        <fullName evidence="15">Type II secretion system protein GspD</fullName>
    </submittedName>
</protein>
<dbReference type="Gene3D" id="3.30.1370.120">
    <property type="match status" value="3"/>
</dbReference>
<name>A0A3G2HR73_9BURK</name>
<keyword evidence="3 10" id="KW-0813">Transport</keyword>
<dbReference type="Pfam" id="PF00263">
    <property type="entry name" value="Secretin"/>
    <property type="match status" value="1"/>
</dbReference>
<dbReference type="RefSeq" id="WP_121737907.1">
    <property type="nucleotide sequence ID" value="NZ_CP032153.1"/>
</dbReference>
<evidence type="ECO:0000256" key="3">
    <source>
        <dbReference type="ARBA" id="ARBA00022448"/>
    </source>
</evidence>
<keyword evidence="8" id="KW-0472">Membrane</keyword>
<feature type="domain" description="NolW-like" evidence="13">
    <location>
        <begin position="332"/>
        <end position="469"/>
    </location>
</feature>
<feature type="region of interest" description="Disordered" evidence="11">
    <location>
        <begin position="770"/>
        <end position="800"/>
    </location>
</feature>
<dbReference type="AlphaFoldDB" id="A0A3G2HR73"/>
<dbReference type="InterPro" id="IPR001775">
    <property type="entry name" value="GspD/PilQ"/>
</dbReference>
<dbReference type="Proteomes" id="UP000268070">
    <property type="component" value="Chromosome"/>
</dbReference>
<feature type="domain" description="NolW-like" evidence="13">
    <location>
        <begin position="193"/>
        <end position="252"/>
    </location>
</feature>
<dbReference type="Pfam" id="PF21305">
    <property type="entry name" value="type_II_gspD_N0"/>
    <property type="match status" value="1"/>
</dbReference>
<feature type="region of interest" description="Disordered" evidence="11">
    <location>
        <begin position="37"/>
        <end position="92"/>
    </location>
</feature>
<dbReference type="InterPro" id="IPR004846">
    <property type="entry name" value="T2SS/T3SS_dom"/>
</dbReference>
<evidence type="ECO:0000313" key="15">
    <source>
        <dbReference type="EMBL" id="AYN19505.1"/>
    </source>
</evidence>
<feature type="domain" description="GspD-like N0" evidence="14">
    <location>
        <begin position="100"/>
        <end position="169"/>
    </location>
</feature>
<comment type="subcellular location">
    <subcellularLocation>
        <location evidence="1 10">Cell outer membrane</location>
    </subcellularLocation>
</comment>
<evidence type="ECO:0000256" key="10">
    <source>
        <dbReference type="RuleBase" id="RU004004"/>
    </source>
</evidence>
<keyword evidence="6" id="KW-0732">Signal</keyword>
<feature type="domain" description="NolW-like" evidence="13">
    <location>
        <begin position="256"/>
        <end position="325"/>
    </location>
</feature>
<dbReference type="InterPro" id="IPR049371">
    <property type="entry name" value="GspD-like_N0"/>
</dbReference>
<dbReference type="OrthoDB" id="9775455at2"/>
<evidence type="ECO:0000259" key="13">
    <source>
        <dbReference type="Pfam" id="PF03958"/>
    </source>
</evidence>
<keyword evidence="4" id="KW-1134">Transmembrane beta strand</keyword>
<dbReference type="InterPro" id="IPR050810">
    <property type="entry name" value="Bact_Secretion_Sys_Channel"/>
</dbReference>
<sequence length="903" mass="94771">MKYDGAGIAIRKYALISCLVLAGCATTGNEEPLFREGTYVSSSGEPSASAHPVSVSNSSTSSTSPGVNARVIRPVGSGRPAGNPAQAQRSTQDVDDKVVLNFDNAEIEAVIAALSRFLGRNFLMDPRVKGQISLVSDGEIDSGTAYSMLASALRMQGFTIVDVGDVSRVVPVADAKLQGGAVNDPEVGGGIATRTFRLAYENAEALIPVLKPMIAPENSIAAYQANNTIVITDYVDNLERIARIIESIDTPASLDTEVVKVYNGVAVDIAGLANDLLQQQGSGQNARQEVAVLADPRSNSVVIRSSSPARTALARDLIVQLDNAQEDPGNLHVVYLRNAQSTALAAVLRGLLTGDSGDMALGSDNSARAALGGGGMVSGAGGNTAAGGGSGTSGSSAAGAGITAGGSQRFGATANGTGASDQHGSTAFSANGVTVQADATTNTLIISAPEPMYRSLRRVIDLLDQRRAQVLVESLIVEVTENDASELGIQWMRQGGRFIGGTNLGGAGLNTRATNSIDLLPRGLNLGIIDGTINLPGVGEIMNLEVLARALQTKGGANILSTPNILTLDNEEASIMVGKTVPFVSGQYITPGGGSSENPFQTVEREDVGLKLQIRPQISEGGTVKLDIYQEVSSIDEQNSGIGGIVTNKRALDTSVLLDDGQIMVLGGLLEDSVQSTTDAVPVLGAIPILGHLFRYEGRQRVKTNLMIFLRPYVIRDANAGRGLTQDRYNFMRSVQSLVQPGRHPLLPDMTAPILPPVNMPVAGKPSMDLRPEQWESTRDQEAPPTMVTTDVREQPLPPEDESTIVRSRLPANVGLSSDPAALYAPRSINKTVVQIADVQQEGDATRIAQRVRISGLPAYIVVGPGGAGYAVRVDLPRDSRAVDNSTQVLRELGYRPELVVTP</sequence>
<dbReference type="GO" id="GO:0009279">
    <property type="term" value="C:cell outer membrane"/>
    <property type="evidence" value="ECO:0007669"/>
    <property type="project" value="UniProtKB-SubCell"/>
</dbReference>
<dbReference type="GO" id="GO:0015628">
    <property type="term" value="P:protein secretion by the type II secretion system"/>
    <property type="evidence" value="ECO:0007669"/>
    <property type="project" value="InterPro"/>
</dbReference>
<dbReference type="InterPro" id="IPR038591">
    <property type="entry name" value="NolW-like_sf"/>
</dbReference>
<dbReference type="InterPro" id="IPR036680">
    <property type="entry name" value="SPOR-like_sf"/>
</dbReference>
<feature type="compositionally biased region" description="Low complexity" evidence="11">
    <location>
        <begin position="46"/>
        <end position="69"/>
    </location>
</feature>